<dbReference type="GO" id="GO:0005525">
    <property type="term" value="F:GTP binding"/>
    <property type="evidence" value="ECO:0007669"/>
    <property type="project" value="UniProtKB-UniRule"/>
</dbReference>
<feature type="domain" description="RapZ C-terminal" evidence="6">
    <location>
        <begin position="171"/>
        <end position="290"/>
    </location>
</feature>
<dbReference type="Gene3D" id="3.40.50.300">
    <property type="entry name" value="P-loop containing nucleotide triphosphate hydrolases"/>
    <property type="match status" value="1"/>
</dbReference>
<dbReference type="PANTHER" id="PTHR30448">
    <property type="entry name" value="RNASE ADAPTER PROTEIN RAPZ"/>
    <property type="match status" value="1"/>
</dbReference>
<proteinExistence type="inferred from homology"/>
<dbReference type="InterPro" id="IPR053931">
    <property type="entry name" value="RapZ_C"/>
</dbReference>
<dbReference type="InterPro" id="IPR027417">
    <property type="entry name" value="P-loop_NTPase"/>
</dbReference>
<keyword evidence="3 4" id="KW-0342">GTP-binding</keyword>
<feature type="binding site" evidence="4">
    <location>
        <begin position="68"/>
        <end position="71"/>
    </location>
    <ligand>
        <name>GTP</name>
        <dbReference type="ChEBI" id="CHEBI:37565"/>
    </ligand>
</feature>
<dbReference type="PANTHER" id="PTHR30448:SF0">
    <property type="entry name" value="RNASE ADAPTER PROTEIN RAPZ"/>
    <property type="match status" value="1"/>
</dbReference>
<dbReference type="Proteomes" id="UP000593892">
    <property type="component" value="Chromosome"/>
</dbReference>
<dbReference type="PIRSF" id="PIRSF005052">
    <property type="entry name" value="P-loopkin"/>
    <property type="match status" value="1"/>
</dbReference>
<dbReference type="GO" id="GO:0005524">
    <property type="term" value="F:ATP binding"/>
    <property type="evidence" value="ECO:0007669"/>
    <property type="project" value="UniProtKB-UniRule"/>
</dbReference>
<keyword evidence="1 4" id="KW-0547">Nucleotide-binding</keyword>
<organism evidence="7 8">
    <name type="scientific">Paludibaculum fermentans</name>
    <dbReference type="NCBI Taxonomy" id="1473598"/>
    <lineage>
        <taxon>Bacteria</taxon>
        <taxon>Pseudomonadati</taxon>
        <taxon>Acidobacteriota</taxon>
        <taxon>Terriglobia</taxon>
        <taxon>Bryobacterales</taxon>
        <taxon>Bryobacteraceae</taxon>
        <taxon>Paludibaculum</taxon>
    </lineage>
</organism>
<dbReference type="SUPFAM" id="SSF52540">
    <property type="entry name" value="P-loop containing nucleoside triphosphate hydrolases"/>
    <property type="match status" value="1"/>
</dbReference>
<evidence type="ECO:0000313" key="8">
    <source>
        <dbReference type="Proteomes" id="UP000593892"/>
    </source>
</evidence>
<name>A0A7S7NLY4_PALFE</name>
<dbReference type="KEGG" id="pfer:IRI77_25160"/>
<dbReference type="RefSeq" id="WP_194447751.1">
    <property type="nucleotide sequence ID" value="NZ_CP063849.1"/>
</dbReference>
<dbReference type="InterPro" id="IPR005337">
    <property type="entry name" value="RapZ-like"/>
</dbReference>
<reference evidence="7 8" key="1">
    <citation type="submission" date="2020-10" db="EMBL/GenBank/DDBJ databases">
        <title>Complete genome sequence of Paludibaculum fermentans P105T, a facultatively anaerobic acidobacterium capable of dissimilatory Fe(III) reduction.</title>
        <authorList>
            <person name="Dedysh S.N."/>
            <person name="Beletsky A.V."/>
            <person name="Kulichevskaya I.S."/>
            <person name="Mardanov A.V."/>
            <person name="Ravin N.V."/>
        </authorList>
    </citation>
    <scope>NUCLEOTIDE SEQUENCE [LARGE SCALE GENOMIC DNA]</scope>
    <source>
        <strain evidence="7 8">P105</strain>
    </source>
</reference>
<dbReference type="AlphaFoldDB" id="A0A7S7NLY4"/>
<evidence type="ECO:0000256" key="1">
    <source>
        <dbReference type="ARBA" id="ARBA00022741"/>
    </source>
</evidence>
<feature type="binding site" evidence="4">
    <location>
        <begin position="18"/>
        <end position="25"/>
    </location>
    <ligand>
        <name>ATP</name>
        <dbReference type="ChEBI" id="CHEBI:30616"/>
    </ligand>
</feature>
<dbReference type="Pfam" id="PF22740">
    <property type="entry name" value="PapZ_C"/>
    <property type="match status" value="1"/>
</dbReference>
<evidence type="ECO:0000313" key="7">
    <source>
        <dbReference type="EMBL" id="QOY86082.1"/>
    </source>
</evidence>
<gene>
    <name evidence="7" type="primary">rapZ</name>
    <name evidence="7" type="ORF">IRI77_25160</name>
</gene>
<dbReference type="Pfam" id="PF03668">
    <property type="entry name" value="RapZ-like_N"/>
    <property type="match status" value="1"/>
</dbReference>
<evidence type="ECO:0000256" key="2">
    <source>
        <dbReference type="ARBA" id="ARBA00022840"/>
    </source>
</evidence>
<feature type="domain" description="RapZ-like N-terminal" evidence="5">
    <location>
        <begin position="12"/>
        <end position="164"/>
    </location>
</feature>
<accession>A0A7S7NLY4</accession>
<sequence length="292" mass="33285">MGEQPKRDQQPELVIITGLSGSGKGTVLKTLEDHGYYSVDNLPLGLIPKFAELTRDSPNIRRAALVVDIREREQLEQFPDVFAKIRRSISTRLIFLDADDDSLVRRYSETRRPHPLGGDRSVLRNVRSERRTLEPIRALADHVINTTELNVHQLRKRIIENFGASDEAKLRVYVMSFGFRHGVPPESDLVFDVRFLPNPNYIPEFKNLTGKNAGVARYIRSFPQTVEFMERISSLLLYLMPHYTAEGKSYLTISIGCTGGQHRSVMMAEEINKRLAKAGYATKVAHRDIEKH</sequence>
<dbReference type="InterPro" id="IPR053930">
    <property type="entry name" value="RapZ-like_N"/>
</dbReference>
<evidence type="ECO:0000259" key="6">
    <source>
        <dbReference type="Pfam" id="PF22740"/>
    </source>
</evidence>
<dbReference type="HAMAP" id="MF_00636">
    <property type="entry name" value="RapZ_like"/>
    <property type="match status" value="1"/>
</dbReference>
<evidence type="ECO:0000259" key="5">
    <source>
        <dbReference type="Pfam" id="PF03668"/>
    </source>
</evidence>
<keyword evidence="8" id="KW-1185">Reference proteome</keyword>
<keyword evidence="2 4" id="KW-0067">ATP-binding</keyword>
<evidence type="ECO:0000256" key="4">
    <source>
        <dbReference type="HAMAP-Rule" id="MF_00636"/>
    </source>
</evidence>
<evidence type="ECO:0000256" key="3">
    <source>
        <dbReference type="ARBA" id="ARBA00023134"/>
    </source>
</evidence>
<protein>
    <submittedName>
        <fullName evidence="7">RNase adapter RapZ</fullName>
    </submittedName>
</protein>
<dbReference type="EMBL" id="CP063849">
    <property type="protein sequence ID" value="QOY86082.1"/>
    <property type="molecule type" value="Genomic_DNA"/>
</dbReference>
<dbReference type="NCBIfam" id="NF003828">
    <property type="entry name" value="PRK05416.1"/>
    <property type="match status" value="1"/>
</dbReference>